<dbReference type="InterPro" id="IPR025799">
    <property type="entry name" value="Arg_MeTrfase"/>
</dbReference>
<dbReference type="Proteomes" id="UP000887574">
    <property type="component" value="Unplaced"/>
</dbReference>
<dbReference type="Pfam" id="PF06325">
    <property type="entry name" value="PrmA"/>
    <property type="match status" value="1"/>
</dbReference>
<dbReference type="InterPro" id="IPR055135">
    <property type="entry name" value="PRMT_dom"/>
</dbReference>
<feature type="domain" description="Protein arginine N-methyltransferase" evidence="5">
    <location>
        <begin position="240"/>
        <end position="308"/>
    </location>
</feature>
<dbReference type="Gene3D" id="3.40.50.150">
    <property type="entry name" value="Vaccinia Virus protein VP39"/>
    <property type="match status" value="2"/>
</dbReference>
<keyword evidence="1 4" id="KW-0489">Methyltransferase</keyword>
<evidence type="ECO:0000256" key="3">
    <source>
        <dbReference type="ARBA" id="ARBA00022691"/>
    </source>
</evidence>
<evidence type="ECO:0000313" key="6">
    <source>
        <dbReference type="Proteomes" id="UP000887574"/>
    </source>
</evidence>
<evidence type="ECO:0000313" key="7">
    <source>
        <dbReference type="WBParaSite" id="jg26557"/>
    </source>
</evidence>
<evidence type="ECO:0000256" key="1">
    <source>
        <dbReference type="ARBA" id="ARBA00022603"/>
    </source>
</evidence>
<evidence type="ECO:0000256" key="4">
    <source>
        <dbReference type="PROSITE-ProRule" id="PRU01015"/>
    </source>
</evidence>
<reference evidence="7" key="1">
    <citation type="submission" date="2022-11" db="UniProtKB">
        <authorList>
            <consortium name="WormBaseParasite"/>
        </authorList>
    </citation>
    <scope>IDENTIFICATION</scope>
</reference>
<evidence type="ECO:0000259" key="5">
    <source>
        <dbReference type="Pfam" id="PF22528"/>
    </source>
</evidence>
<dbReference type="SUPFAM" id="SSF53335">
    <property type="entry name" value="S-adenosyl-L-methionine-dependent methyltransferases"/>
    <property type="match status" value="2"/>
</dbReference>
<evidence type="ECO:0000256" key="2">
    <source>
        <dbReference type="ARBA" id="ARBA00022679"/>
    </source>
</evidence>
<dbReference type="GO" id="GO:0042054">
    <property type="term" value="F:histone methyltransferase activity"/>
    <property type="evidence" value="ECO:0007669"/>
    <property type="project" value="TreeGrafter"/>
</dbReference>
<dbReference type="GO" id="GO:0016274">
    <property type="term" value="F:protein-arginine N-methyltransferase activity"/>
    <property type="evidence" value="ECO:0007669"/>
    <property type="project" value="InterPro"/>
</dbReference>
<dbReference type="AlphaFoldDB" id="A0A915E3G7"/>
<keyword evidence="2 4" id="KW-0808">Transferase</keyword>
<dbReference type="CDD" id="cd02440">
    <property type="entry name" value="AdoMet_MTases"/>
    <property type="match status" value="1"/>
</dbReference>
<proteinExistence type="predicted"/>
<keyword evidence="3 4" id="KW-0949">S-adenosyl-L-methionine</keyword>
<keyword evidence="6" id="KW-1185">Reference proteome</keyword>
<accession>A0A915E3G7</accession>
<dbReference type="GO" id="GO:0032259">
    <property type="term" value="P:methylation"/>
    <property type="evidence" value="ECO:0007669"/>
    <property type="project" value="UniProtKB-KW"/>
</dbReference>
<sequence length="615" mass="69997">MAYFDVLDDDDMQQDLARSAFGDMLLDEDRNLRYKQALISVIRQQHAISQPANVVDIGTGSGLLSLLAAQAGADTITAVEMFTPMADIAERIFKSSQYEDKIMLIKGKSTDFTNAADKGSIIVAEKAYTCYLKNTIFSELIGEGALRTFKEAHGTLVKKCSKVIPASARVWLLPVQSPELQKFNKAPSKLLKTPFDGCAGSAAVFDIQVSEFTDFERICEPFVAFSFNFEDPDTIKYDECVVHELISKHNAIFDAVIMWWDLDMDGLGNNYICMAPTWIDAHSPWRDHWMQCVYYPPKPLNLYKDQKFKLFCAHDEFSFWFCNGEDLECNQKPICTCQMHVICPRSAFYRLNDLEDENQKFVDHVIQYSQNKSVVCLSEGSLLGLNAAKSAEHVVIVEPSPYFQNVLLEYQRANNLNNVTIRQSINQLDDKLQIDSVISEPFFLSSILPSDNFKFFSEFKTLTQKYYSQEVDCFLKAITLFAMPVEFEHLWKTVAPFQEVQGFDLSPYSKVNQKAIQESDEAMDAQPLGNIPQYRLAPYRTGTNAVVFWIEAEFENNLKLSSGLLQECRIGEKPQWHRGHRQGVHFIQSTNSNSQLISVNVSIKIGKDFVPELRF</sequence>
<dbReference type="WBParaSite" id="jg26557">
    <property type="protein sequence ID" value="jg26557"/>
    <property type="gene ID" value="jg26557"/>
</dbReference>
<organism evidence="6 7">
    <name type="scientific">Ditylenchus dipsaci</name>
    <dbReference type="NCBI Taxonomy" id="166011"/>
    <lineage>
        <taxon>Eukaryota</taxon>
        <taxon>Metazoa</taxon>
        <taxon>Ecdysozoa</taxon>
        <taxon>Nematoda</taxon>
        <taxon>Chromadorea</taxon>
        <taxon>Rhabditida</taxon>
        <taxon>Tylenchina</taxon>
        <taxon>Tylenchomorpha</taxon>
        <taxon>Sphaerularioidea</taxon>
        <taxon>Anguinidae</taxon>
        <taxon>Anguininae</taxon>
        <taxon>Ditylenchus</taxon>
    </lineage>
</organism>
<dbReference type="Gene3D" id="2.70.160.11">
    <property type="entry name" value="Hnrnp arginine n-methyltransferase1"/>
    <property type="match status" value="3"/>
</dbReference>
<protein>
    <submittedName>
        <fullName evidence="7">Protein arginine N-methyltransferase</fullName>
    </submittedName>
</protein>
<dbReference type="PROSITE" id="PS51678">
    <property type="entry name" value="SAM_MT_PRMT"/>
    <property type="match status" value="1"/>
</dbReference>
<name>A0A915E3G7_9BILA</name>
<dbReference type="Pfam" id="PF22528">
    <property type="entry name" value="PRMT_C"/>
    <property type="match status" value="1"/>
</dbReference>
<dbReference type="PANTHER" id="PTHR11006:SF4">
    <property type="entry name" value="PROTEIN ARGININE N-METHYLTRANSFERASE 7"/>
    <property type="match status" value="1"/>
</dbReference>
<dbReference type="PANTHER" id="PTHR11006">
    <property type="entry name" value="PROTEIN ARGININE N-METHYLTRANSFERASE"/>
    <property type="match status" value="1"/>
</dbReference>
<dbReference type="InterPro" id="IPR029063">
    <property type="entry name" value="SAM-dependent_MTases_sf"/>
</dbReference>